<comment type="subcellular location">
    <subcellularLocation>
        <location evidence="2">Cytoplasm</location>
    </subcellularLocation>
    <subcellularLocation>
        <location evidence="1 9">Nucleus</location>
    </subcellularLocation>
</comment>
<dbReference type="PANTHER" id="PTHR45767">
    <property type="entry name" value="FORKHEAD BOX PROTEIN O"/>
    <property type="match status" value="1"/>
</dbReference>
<evidence type="ECO:0000256" key="1">
    <source>
        <dbReference type="ARBA" id="ARBA00004123"/>
    </source>
</evidence>
<evidence type="ECO:0000256" key="4">
    <source>
        <dbReference type="ARBA" id="ARBA00022490"/>
    </source>
</evidence>
<evidence type="ECO:0000256" key="3">
    <source>
        <dbReference type="ARBA" id="ARBA00022473"/>
    </source>
</evidence>
<sequence>MRWHSQSAVLMRNLYRAKYRLWPCLIEYLVFNPTLLKSPSRMVTAVAVTLLETHLLISSHPLPHHQATSFRGIVEMLPLGVPDSRHPQDFSTYPIDDHYAGSPNSALQSSEASHRHQFFDGLPSFQTERGFLSVAASPSDSFGTNYNLPATMANQHDISAWDPRSSPLQELQHFSYPPYLGSANYHYNSPFDSRRSRDLLEMMDQSSVPRTSSSLYGRSLFEHGTETNLSPFPTEAFFQDPVAPHFSAYPHYDAQEGSKEFLELGFDQSHNSEYVQDSTQMASSHQDVENWSLSPGSDDGRLVYGETALVDFEDRHEENEEPYAKLIHKALMSTETHSMVLQDIYAWFRQNTNKGNSESKGWMNSIRHNLSMNAAFKKTERKVPGDETKKSTEWVLEDFAVKDGVQSTTRYRMKGSGSKKFYRSDAATTARQSSGRKGGLSTSKTKQQRHRVKDERSEPQRPCRLIELPGHPYMQQPPPRSTRFEHAHPASPSPKAESPPSPGLLDYRAYSLDGNPYADACSLENVHLVDTSGENLFSDNRDPYDYLDHHNQQRYV</sequence>
<keyword evidence="7" id="KW-0804">Transcription</keyword>
<keyword evidence="8 9" id="KW-0539">Nucleus</keyword>
<evidence type="ECO:0000259" key="11">
    <source>
        <dbReference type="PROSITE" id="PS50039"/>
    </source>
</evidence>
<dbReference type="Proteomes" id="UP001629113">
    <property type="component" value="Unassembled WGS sequence"/>
</dbReference>
<dbReference type="PROSITE" id="PS50039">
    <property type="entry name" value="FORK_HEAD_3"/>
    <property type="match status" value="1"/>
</dbReference>
<keyword evidence="13" id="KW-1185">Reference proteome</keyword>
<dbReference type="SMART" id="SM00339">
    <property type="entry name" value="FH"/>
    <property type="match status" value="1"/>
</dbReference>
<dbReference type="Pfam" id="PF00250">
    <property type="entry name" value="Forkhead"/>
    <property type="match status" value="1"/>
</dbReference>
<feature type="DNA-binding region" description="Fork-head" evidence="9">
    <location>
        <begin position="318"/>
        <end position="415"/>
    </location>
</feature>
<proteinExistence type="predicted"/>
<dbReference type="EMBL" id="JBFCZG010000002">
    <property type="protein sequence ID" value="KAL3425392.1"/>
    <property type="molecule type" value="Genomic_DNA"/>
</dbReference>
<feature type="compositionally biased region" description="Basic and acidic residues" evidence="10">
    <location>
        <begin position="452"/>
        <end position="461"/>
    </location>
</feature>
<keyword evidence="4" id="KW-0963">Cytoplasm</keyword>
<evidence type="ECO:0000313" key="12">
    <source>
        <dbReference type="EMBL" id="KAL3425392.1"/>
    </source>
</evidence>
<feature type="compositionally biased region" description="Polar residues" evidence="10">
    <location>
        <begin position="426"/>
        <end position="445"/>
    </location>
</feature>
<dbReference type="InterPro" id="IPR036390">
    <property type="entry name" value="WH_DNA-bd_sf"/>
</dbReference>
<gene>
    <name evidence="12" type="ORF">PVAG01_02183</name>
</gene>
<evidence type="ECO:0000256" key="2">
    <source>
        <dbReference type="ARBA" id="ARBA00004496"/>
    </source>
</evidence>
<dbReference type="SUPFAM" id="SSF46785">
    <property type="entry name" value="Winged helix' DNA-binding domain"/>
    <property type="match status" value="1"/>
</dbReference>
<accession>A0ABR4PQJ8</accession>
<comment type="caution">
    <text evidence="12">The sequence shown here is derived from an EMBL/GenBank/DDBJ whole genome shotgun (WGS) entry which is preliminary data.</text>
</comment>
<evidence type="ECO:0000256" key="7">
    <source>
        <dbReference type="ARBA" id="ARBA00023163"/>
    </source>
</evidence>
<dbReference type="PANTHER" id="PTHR45767:SF2">
    <property type="entry name" value="FORKHEAD BOX PROTEIN O"/>
    <property type="match status" value="1"/>
</dbReference>
<dbReference type="InterPro" id="IPR001766">
    <property type="entry name" value="Fork_head_dom"/>
</dbReference>
<dbReference type="InterPro" id="IPR036388">
    <property type="entry name" value="WH-like_DNA-bd_sf"/>
</dbReference>
<feature type="region of interest" description="Disordered" evidence="10">
    <location>
        <begin position="410"/>
        <end position="507"/>
    </location>
</feature>
<evidence type="ECO:0000256" key="9">
    <source>
        <dbReference type="PROSITE-ProRule" id="PRU00089"/>
    </source>
</evidence>
<protein>
    <submittedName>
        <fullName evidence="12">Fork head domain-containing protein</fullName>
    </submittedName>
</protein>
<evidence type="ECO:0000256" key="6">
    <source>
        <dbReference type="ARBA" id="ARBA00023125"/>
    </source>
</evidence>
<organism evidence="12 13">
    <name type="scientific">Phlyctema vagabunda</name>
    <dbReference type="NCBI Taxonomy" id="108571"/>
    <lineage>
        <taxon>Eukaryota</taxon>
        <taxon>Fungi</taxon>
        <taxon>Dikarya</taxon>
        <taxon>Ascomycota</taxon>
        <taxon>Pezizomycotina</taxon>
        <taxon>Leotiomycetes</taxon>
        <taxon>Helotiales</taxon>
        <taxon>Dermateaceae</taxon>
        <taxon>Phlyctema</taxon>
    </lineage>
</organism>
<dbReference type="Gene3D" id="1.10.10.10">
    <property type="entry name" value="Winged helix-like DNA-binding domain superfamily/Winged helix DNA-binding domain"/>
    <property type="match status" value="1"/>
</dbReference>
<name>A0ABR4PQJ8_9HELO</name>
<keyword evidence="3" id="KW-0217">Developmental protein</keyword>
<reference evidence="12 13" key="1">
    <citation type="submission" date="2024-06" db="EMBL/GenBank/DDBJ databases">
        <title>Complete genome of Phlyctema vagabunda strain 19-DSS-EL-015.</title>
        <authorList>
            <person name="Fiorenzani C."/>
        </authorList>
    </citation>
    <scope>NUCLEOTIDE SEQUENCE [LARGE SCALE GENOMIC DNA]</scope>
    <source>
        <strain evidence="12 13">19-DSS-EL-015</strain>
    </source>
</reference>
<evidence type="ECO:0000313" key="13">
    <source>
        <dbReference type="Proteomes" id="UP001629113"/>
    </source>
</evidence>
<evidence type="ECO:0000256" key="10">
    <source>
        <dbReference type="SAM" id="MobiDB-lite"/>
    </source>
</evidence>
<evidence type="ECO:0000256" key="8">
    <source>
        <dbReference type="ARBA" id="ARBA00023242"/>
    </source>
</evidence>
<feature type="domain" description="Fork-head" evidence="11">
    <location>
        <begin position="318"/>
        <end position="415"/>
    </location>
</feature>
<keyword evidence="5" id="KW-0805">Transcription regulation</keyword>
<keyword evidence="6 9" id="KW-0238">DNA-binding</keyword>
<evidence type="ECO:0000256" key="5">
    <source>
        <dbReference type="ARBA" id="ARBA00023015"/>
    </source>
</evidence>